<comment type="caution">
    <text evidence="2">The sequence shown here is derived from an EMBL/GenBank/DDBJ whole genome shotgun (WGS) entry which is preliminary data.</text>
</comment>
<dbReference type="EMBL" id="JBHSBH010000008">
    <property type="protein sequence ID" value="MFC3996780.1"/>
    <property type="molecule type" value="Genomic_DNA"/>
</dbReference>
<dbReference type="Proteomes" id="UP001595847">
    <property type="component" value="Unassembled WGS sequence"/>
</dbReference>
<feature type="transmembrane region" description="Helical" evidence="1">
    <location>
        <begin position="126"/>
        <end position="147"/>
    </location>
</feature>
<protein>
    <submittedName>
        <fullName evidence="2">Uncharacterized protein</fullName>
    </submittedName>
</protein>
<keyword evidence="1" id="KW-0472">Membrane</keyword>
<evidence type="ECO:0000313" key="3">
    <source>
        <dbReference type="Proteomes" id="UP001595847"/>
    </source>
</evidence>
<keyword evidence="3" id="KW-1185">Reference proteome</keyword>
<reference evidence="3" key="1">
    <citation type="journal article" date="2019" name="Int. J. Syst. Evol. Microbiol.">
        <title>The Global Catalogue of Microorganisms (GCM) 10K type strain sequencing project: providing services to taxonomists for standard genome sequencing and annotation.</title>
        <authorList>
            <consortium name="The Broad Institute Genomics Platform"/>
            <consortium name="The Broad Institute Genome Sequencing Center for Infectious Disease"/>
            <person name="Wu L."/>
            <person name="Ma J."/>
        </authorList>
    </citation>
    <scope>NUCLEOTIDE SEQUENCE [LARGE SCALE GENOMIC DNA]</scope>
    <source>
        <strain evidence="3">TBRC 1826</strain>
    </source>
</reference>
<accession>A0ABV8FQ79</accession>
<sequence>MSARRAAGAKRLRPFRRREALIRALYTIEHPGPDGGLVTYTVQIDARRDDGHAELYADGVQQATADMPASFPVAGGVIEVDLALSGVRRVHLVLDGGREQRLAPVAGTLEDMRGGLHRRHPRLSRAIGWLAIAILVVDLTLTAPQALQMITEIPKIADSVGSFTSPIALPAWLNISLTLAAAAAAVERVLTLRSNRVLDIETFWTSL</sequence>
<evidence type="ECO:0000313" key="2">
    <source>
        <dbReference type="EMBL" id="MFC3996780.1"/>
    </source>
</evidence>
<feature type="transmembrane region" description="Helical" evidence="1">
    <location>
        <begin position="167"/>
        <end position="186"/>
    </location>
</feature>
<keyword evidence="1" id="KW-0812">Transmembrane</keyword>
<keyword evidence="1" id="KW-1133">Transmembrane helix</keyword>
<organism evidence="2 3">
    <name type="scientific">Nocardiopsis sediminis</name>
    <dbReference type="NCBI Taxonomy" id="1778267"/>
    <lineage>
        <taxon>Bacteria</taxon>
        <taxon>Bacillati</taxon>
        <taxon>Actinomycetota</taxon>
        <taxon>Actinomycetes</taxon>
        <taxon>Streptosporangiales</taxon>
        <taxon>Nocardiopsidaceae</taxon>
        <taxon>Nocardiopsis</taxon>
    </lineage>
</organism>
<name>A0ABV8FQ79_9ACTN</name>
<proteinExistence type="predicted"/>
<gene>
    <name evidence="2" type="ORF">ACFOVU_12695</name>
</gene>
<evidence type="ECO:0000256" key="1">
    <source>
        <dbReference type="SAM" id="Phobius"/>
    </source>
</evidence>